<keyword evidence="3" id="KW-1185">Reference proteome</keyword>
<evidence type="ECO:0000313" key="2">
    <source>
        <dbReference type="EMBL" id="GAA3749129.1"/>
    </source>
</evidence>
<evidence type="ECO:0008006" key="4">
    <source>
        <dbReference type="Google" id="ProtNLM"/>
    </source>
</evidence>
<keyword evidence="1" id="KW-0812">Transmembrane</keyword>
<comment type="caution">
    <text evidence="2">The sequence shown here is derived from an EMBL/GenBank/DDBJ whole genome shotgun (WGS) entry which is preliminary data.</text>
</comment>
<evidence type="ECO:0000313" key="3">
    <source>
        <dbReference type="Proteomes" id="UP001500908"/>
    </source>
</evidence>
<dbReference type="Proteomes" id="UP001500908">
    <property type="component" value="Unassembled WGS sequence"/>
</dbReference>
<sequence>MYSGTSTDTAERVNPLLKDTMRRVVTPVLMGGAIAAVAGGAAFAVTEYPEGGVWEHGVEYGTVYSNYYHSSTCHSSTAVGDYTDRDTAGAGEWSYASAPKTSFIEATAYSTSC</sequence>
<dbReference type="Pfam" id="PF09683">
    <property type="entry name" value="Lactococcin_972"/>
    <property type="match status" value="1"/>
</dbReference>
<organism evidence="2 3">
    <name type="scientific">Salinactinospora qingdaonensis</name>
    <dbReference type="NCBI Taxonomy" id="702744"/>
    <lineage>
        <taxon>Bacteria</taxon>
        <taxon>Bacillati</taxon>
        <taxon>Actinomycetota</taxon>
        <taxon>Actinomycetes</taxon>
        <taxon>Streptosporangiales</taxon>
        <taxon>Nocardiopsidaceae</taxon>
        <taxon>Salinactinospora</taxon>
    </lineage>
</organism>
<feature type="transmembrane region" description="Helical" evidence="1">
    <location>
        <begin position="24"/>
        <end position="45"/>
    </location>
</feature>
<keyword evidence="1" id="KW-1133">Transmembrane helix</keyword>
<keyword evidence="1" id="KW-0472">Membrane</keyword>
<proteinExistence type="predicted"/>
<name>A0ABP7FXG3_9ACTN</name>
<dbReference type="Gene3D" id="2.60.40.2850">
    <property type="match status" value="1"/>
</dbReference>
<evidence type="ECO:0000256" key="1">
    <source>
        <dbReference type="SAM" id="Phobius"/>
    </source>
</evidence>
<dbReference type="EMBL" id="BAABDD010000013">
    <property type="protein sequence ID" value="GAA3749129.1"/>
    <property type="molecule type" value="Genomic_DNA"/>
</dbReference>
<protein>
    <recommendedName>
        <fullName evidence="4">Lactococcin 972 family bacteriocin</fullName>
    </recommendedName>
</protein>
<gene>
    <name evidence="2" type="ORF">GCM10022402_30450</name>
</gene>
<dbReference type="InterPro" id="IPR006540">
    <property type="entry name" value="Lactococcin_972"/>
</dbReference>
<dbReference type="NCBIfam" id="TIGR01653">
    <property type="entry name" value="lactococcin_972"/>
    <property type="match status" value="1"/>
</dbReference>
<accession>A0ABP7FXG3</accession>
<reference evidence="3" key="1">
    <citation type="journal article" date="2019" name="Int. J. Syst. Evol. Microbiol.">
        <title>The Global Catalogue of Microorganisms (GCM) 10K type strain sequencing project: providing services to taxonomists for standard genome sequencing and annotation.</title>
        <authorList>
            <consortium name="The Broad Institute Genomics Platform"/>
            <consortium name="The Broad Institute Genome Sequencing Center for Infectious Disease"/>
            <person name="Wu L."/>
            <person name="Ma J."/>
        </authorList>
    </citation>
    <scope>NUCLEOTIDE SEQUENCE [LARGE SCALE GENOMIC DNA]</scope>
    <source>
        <strain evidence="3">JCM 17137</strain>
    </source>
</reference>